<dbReference type="AlphaFoldDB" id="A0A3P7RYI7"/>
<evidence type="ECO:0000313" key="2">
    <source>
        <dbReference type="Proteomes" id="UP000279029"/>
    </source>
</evidence>
<dbReference type="RefSeq" id="WP_172596180.1">
    <property type="nucleotide sequence ID" value="NZ_LR130778.1"/>
</dbReference>
<reference evidence="1 2" key="1">
    <citation type="submission" date="2018-09" db="EMBL/GenBank/DDBJ databases">
        <authorList>
            <person name="Postec A."/>
        </authorList>
    </citation>
    <scope>NUCLEOTIDE SEQUENCE [LARGE SCALE GENOMIC DNA]</scope>
    <source>
        <strain evidence="1">70B-A</strain>
    </source>
</reference>
<dbReference type="EMBL" id="LR130778">
    <property type="protein sequence ID" value="VDN47816.1"/>
    <property type="molecule type" value="Genomic_DNA"/>
</dbReference>
<evidence type="ECO:0000313" key="1">
    <source>
        <dbReference type="EMBL" id="VDN47816.1"/>
    </source>
</evidence>
<accession>A0A3P7RYI7</accession>
<keyword evidence="2" id="KW-1185">Reference proteome</keyword>
<proteinExistence type="predicted"/>
<name>A0A3P7RYI7_9FIRM</name>
<sequence length="52" mass="6160">MKIYRNISKKRFQKVLTYKMVDDIILSVAPRGNEVKETRKALEIQGCKRPEH</sequence>
<protein>
    <submittedName>
        <fullName evidence="1">Uncharacterized protein</fullName>
    </submittedName>
</protein>
<organism evidence="1 2">
    <name type="scientific">Petrocella atlantisensis</name>
    <dbReference type="NCBI Taxonomy" id="2173034"/>
    <lineage>
        <taxon>Bacteria</taxon>
        <taxon>Bacillati</taxon>
        <taxon>Bacillota</taxon>
        <taxon>Clostridia</taxon>
        <taxon>Lachnospirales</taxon>
        <taxon>Vallitaleaceae</taxon>
        <taxon>Petrocella</taxon>
    </lineage>
</organism>
<dbReference type="KEGG" id="cbar:PATL70BA_1930"/>
<gene>
    <name evidence="1" type="ORF">PATL70BA_1930</name>
</gene>
<dbReference type="Proteomes" id="UP000279029">
    <property type="component" value="Chromosome"/>
</dbReference>